<feature type="domain" description="AB hydrolase-1" evidence="2">
    <location>
        <begin position="62"/>
        <end position="292"/>
    </location>
</feature>
<dbReference type="AlphaFoldDB" id="I4B7Y6"/>
<dbReference type="PRINTS" id="PR00111">
    <property type="entry name" value="ABHYDROLASE"/>
</dbReference>
<organism evidence="3 4">
    <name type="scientific">Turneriella parva (strain ATCC BAA-1111 / DSM 21527 / NCTC 11395 / H)</name>
    <name type="common">Leptospira parva</name>
    <dbReference type="NCBI Taxonomy" id="869212"/>
    <lineage>
        <taxon>Bacteria</taxon>
        <taxon>Pseudomonadati</taxon>
        <taxon>Spirochaetota</taxon>
        <taxon>Spirochaetia</taxon>
        <taxon>Leptospirales</taxon>
        <taxon>Leptospiraceae</taxon>
        <taxon>Turneriella</taxon>
    </lineage>
</organism>
<keyword evidence="1 3" id="KW-0378">Hydrolase</keyword>
<keyword evidence="4" id="KW-1185">Reference proteome</keyword>
<dbReference type="InterPro" id="IPR000073">
    <property type="entry name" value="AB_hydrolase_1"/>
</dbReference>
<dbReference type="SUPFAM" id="SSF53474">
    <property type="entry name" value="alpha/beta-Hydrolases"/>
    <property type="match status" value="1"/>
</dbReference>
<dbReference type="HOGENOM" id="CLU_020336_11_0_12"/>
<dbReference type="OrthoDB" id="9805423at2"/>
<proteinExistence type="predicted"/>
<dbReference type="InterPro" id="IPR029058">
    <property type="entry name" value="AB_hydrolase_fold"/>
</dbReference>
<dbReference type="Pfam" id="PF12697">
    <property type="entry name" value="Abhydrolase_6"/>
    <property type="match status" value="1"/>
</dbReference>
<dbReference type="PANTHER" id="PTHR43798:SF31">
    <property type="entry name" value="AB HYDROLASE SUPERFAMILY PROTEIN YCLE"/>
    <property type="match status" value="1"/>
</dbReference>
<gene>
    <name evidence="3" type="ordered locus">Turpa_2754</name>
</gene>
<dbReference type="PANTHER" id="PTHR43798">
    <property type="entry name" value="MONOACYLGLYCEROL LIPASE"/>
    <property type="match status" value="1"/>
</dbReference>
<accession>I4B7Y6</accession>
<dbReference type="InterPro" id="IPR050266">
    <property type="entry name" value="AB_hydrolase_sf"/>
</dbReference>
<evidence type="ECO:0000313" key="4">
    <source>
        <dbReference type="Proteomes" id="UP000006048"/>
    </source>
</evidence>
<dbReference type="EMBL" id="CP002959">
    <property type="protein sequence ID" value="AFM13393.1"/>
    <property type="molecule type" value="Genomic_DNA"/>
</dbReference>
<dbReference type="RefSeq" id="WP_014803895.1">
    <property type="nucleotide sequence ID" value="NC_018020.1"/>
</dbReference>
<dbReference type="Proteomes" id="UP000006048">
    <property type="component" value="Chromosome"/>
</dbReference>
<reference evidence="3 4" key="1">
    <citation type="submission" date="2012-06" db="EMBL/GenBank/DDBJ databases">
        <title>The complete chromosome of genome of Turneriella parva DSM 21527.</title>
        <authorList>
            <consortium name="US DOE Joint Genome Institute (JGI-PGF)"/>
            <person name="Lucas S."/>
            <person name="Han J."/>
            <person name="Lapidus A."/>
            <person name="Bruce D."/>
            <person name="Goodwin L."/>
            <person name="Pitluck S."/>
            <person name="Peters L."/>
            <person name="Kyrpides N."/>
            <person name="Mavromatis K."/>
            <person name="Ivanova N."/>
            <person name="Mikhailova N."/>
            <person name="Chertkov O."/>
            <person name="Detter J.C."/>
            <person name="Tapia R."/>
            <person name="Han C."/>
            <person name="Land M."/>
            <person name="Hauser L."/>
            <person name="Markowitz V."/>
            <person name="Cheng J.-F."/>
            <person name="Hugenholtz P."/>
            <person name="Woyke T."/>
            <person name="Wu D."/>
            <person name="Gronow S."/>
            <person name="Wellnitz S."/>
            <person name="Brambilla E."/>
            <person name="Klenk H.-P."/>
            <person name="Eisen J.A."/>
        </authorList>
    </citation>
    <scope>NUCLEOTIDE SEQUENCE [LARGE SCALE GENOMIC DNA]</scope>
    <source>
        <strain evidence="4">ATCC BAA-1111 / DSM 21527 / NCTC 11395 / H</strain>
    </source>
</reference>
<name>I4B7Y6_TURPD</name>
<dbReference type="KEGG" id="tpx:Turpa_2754"/>
<dbReference type="STRING" id="869212.Turpa_2754"/>
<sequence length="309" mass="34016">MRKKLYWLLSALLISMWCHYVWLRVGKPPMNDEARVKFGKKSIALSAGKTAFEYSEGEGQAVVLVHGFSIPSVIWDNTYRALVSAGFKVLRYDLYGRGFSDRPAVKYSADLFVGQLKELTDELIGSEKFVLCGLSMGGAISVQFTDRYPDRVEKLILIDPAGFPMPMPAAARLVKLPVIGDYAGRILARKAMAKSLPLNFTGSVPPAVEAAGLIQTDFAGYDDAIVSTLRHMNLTDLKSTYESVGRRKIKTLLLWGKHDQVVPYAHADSVRAAIPGAKFVSFAKSGHIPTVDEKDKANRAILSFLGIED</sequence>
<protein>
    <submittedName>
        <fullName evidence="3">Alpha/beta hydrolase fold containing protein</fullName>
    </submittedName>
</protein>
<dbReference type="GO" id="GO:0016787">
    <property type="term" value="F:hydrolase activity"/>
    <property type="evidence" value="ECO:0007669"/>
    <property type="project" value="UniProtKB-KW"/>
</dbReference>
<evidence type="ECO:0000256" key="1">
    <source>
        <dbReference type="ARBA" id="ARBA00022801"/>
    </source>
</evidence>
<dbReference type="GO" id="GO:0016020">
    <property type="term" value="C:membrane"/>
    <property type="evidence" value="ECO:0007669"/>
    <property type="project" value="TreeGrafter"/>
</dbReference>
<evidence type="ECO:0000259" key="2">
    <source>
        <dbReference type="Pfam" id="PF12697"/>
    </source>
</evidence>
<evidence type="ECO:0000313" key="3">
    <source>
        <dbReference type="EMBL" id="AFM13393.1"/>
    </source>
</evidence>
<dbReference type="Gene3D" id="3.40.50.1820">
    <property type="entry name" value="alpha/beta hydrolase"/>
    <property type="match status" value="1"/>
</dbReference>